<feature type="transmembrane region" description="Helical" evidence="1">
    <location>
        <begin position="105"/>
        <end position="127"/>
    </location>
</feature>
<protein>
    <submittedName>
        <fullName evidence="3">Alpha/beta hydrolase-like</fullName>
    </submittedName>
</protein>
<feature type="domain" description="AB hydrolase-1" evidence="2">
    <location>
        <begin position="370"/>
        <end position="629"/>
    </location>
</feature>
<dbReference type="PANTHER" id="PTHR43689">
    <property type="entry name" value="HYDROLASE"/>
    <property type="match status" value="1"/>
</dbReference>
<dbReference type="AlphaFoldDB" id="A0A0K9P0U5"/>
<evidence type="ECO:0000259" key="2">
    <source>
        <dbReference type="Pfam" id="PF12697"/>
    </source>
</evidence>
<dbReference type="STRING" id="29655.A0A0K9P0U5"/>
<dbReference type="InterPro" id="IPR000073">
    <property type="entry name" value="AB_hydrolase_1"/>
</dbReference>
<dbReference type="SUPFAM" id="SSF53474">
    <property type="entry name" value="alpha/beta-Hydrolases"/>
    <property type="match status" value="1"/>
</dbReference>
<keyword evidence="4" id="KW-1185">Reference proteome</keyword>
<name>A0A0K9P0U5_ZOSMR</name>
<evidence type="ECO:0000313" key="3">
    <source>
        <dbReference type="EMBL" id="KMZ61862.1"/>
    </source>
</evidence>
<reference evidence="4" key="1">
    <citation type="journal article" date="2016" name="Nature">
        <title>The genome of the seagrass Zostera marina reveals angiosperm adaptation to the sea.</title>
        <authorList>
            <person name="Olsen J.L."/>
            <person name="Rouze P."/>
            <person name="Verhelst B."/>
            <person name="Lin Y.-C."/>
            <person name="Bayer T."/>
            <person name="Collen J."/>
            <person name="Dattolo E."/>
            <person name="De Paoli E."/>
            <person name="Dittami S."/>
            <person name="Maumus F."/>
            <person name="Michel G."/>
            <person name="Kersting A."/>
            <person name="Lauritano C."/>
            <person name="Lohaus R."/>
            <person name="Toepel M."/>
            <person name="Tonon T."/>
            <person name="Vanneste K."/>
            <person name="Amirebrahimi M."/>
            <person name="Brakel J."/>
            <person name="Bostroem C."/>
            <person name="Chovatia M."/>
            <person name="Grimwood J."/>
            <person name="Jenkins J.W."/>
            <person name="Jueterbock A."/>
            <person name="Mraz A."/>
            <person name="Stam W.T."/>
            <person name="Tice H."/>
            <person name="Bornberg-Bauer E."/>
            <person name="Green P.J."/>
            <person name="Pearson G.A."/>
            <person name="Procaccini G."/>
            <person name="Duarte C.M."/>
            <person name="Schmutz J."/>
            <person name="Reusch T.B.H."/>
            <person name="Van de Peer Y."/>
        </authorList>
    </citation>
    <scope>NUCLEOTIDE SEQUENCE [LARGE SCALE GENOMIC DNA]</scope>
    <source>
        <strain evidence="4">cv. Finnish</strain>
    </source>
</reference>
<dbReference type="Gene3D" id="3.40.50.1820">
    <property type="entry name" value="alpha/beta hydrolase"/>
    <property type="match status" value="1"/>
</dbReference>
<dbReference type="Proteomes" id="UP000036987">
    <property type="component" value="Unassembled WGS sequence"/>
</dbReference>
<dbReference type="Pfam" id="PF12697">
    <property type="entry name" value="Abhydrolase_6"/>
    <property type="match status" value="1"/>
</dbReference>
<keyword evidence="1" id="KW-0812">Transmembrane</keyword>
<evidence type="ECO:0000313" key="4">
    <source>
        <dbReference type="Proteomes" id="UP000036987"/>
    </source>
</evidence>
<feature type="transmembrane region" description="Helical" evidence="1">
    <location>
        <begin position="70"/>
        <end position="93"/>
    </location>
</feature>
<dbReference type="PANTHER" id="PTHR43689:SF8">
    <property type="entry name" value="ALPHA_BETA-HYDROLASES SUPERFAMILY PROTEIN"/>
    <property type="match status" value="1"/>
</dbReference>
<organism evidence="3 4">
    <name type="scientific">Zostera marina</name>
    <name type="common">Eelgrass</name>
    <dbReference type="NCBI Taxonomy" id="29655"/>
    <lineage>
        <taxon>Eukaryota</taxon>
        <taxon>Viridiplantae</taxon>
        <taxon>Streptophyta</taxon>
        <taxon>Embryophyta</taxon>
        <taxon>Tracheophyta</taxon>
        <taxon>Spermatophyta</taxon>
        <taxon>Magnoliopsida</taxon>
        <taxon>Liliopsida</taxon>
        <taxon>Zosteraceae</taxon>
        <taxon>Zostera</taxon>
    </lineage>
</organism>
<gene>
    <name evidence="3" type="ORF">ZOSMA_4G01510</name>
</gene>
<proteinExistence type="predicted"/>
<comment type="caution">
    <text evidence="3">The sequence shown here is derived from an EMBL/GenBank/DDBJ whole genome shotgun (WGS) entry which is preliminary data.</text>
</comment>
<feature type="transmembrane region" description="Helical" evidence="1">
    <location>
        <begin position="41"/>
        <end position="58"/>
    </location>
</feature>
<accession>A0A0K9P0U5</accession>
<evidence type="ECO:0000256" key="1">
    <source>
        <dbReference type="SAM" id="Phobius"/>
    </source>
</evidence>
<dbReference type="GO" id="GO:0016787">
    <property type="term" value="F:hydrolase activity"/>
    <property type="evidence" value="ECO:0000318"/>
    <property type="project" value="GO_Central"/>
</dbReference>
<feature type="transmembrane region" description="Helical" evidence="1">
    <location>
        <begin position="12"/>
        <end position="35"/>
    </location>
</feature>
<keyword evidence="1" id="KW-1133">Transmembrane helix</keyword>
<dbReference type="InterPro" id="IPR029058">
    <property type="entry name" value="AB_hydrolase_fold"/>
</dbReference>
<sequence length="649" mass="71310">MGGKGAMERVRRTVFTLFFMVTMIASLMMLSAPVLVAAGDILISLLLASRFACARCYGFREHMDRYGFTISLMDIPLASIIRSLVLTCVYSWYEGSGFVNVPYFGTATFCSTASVLMLCIKACFFNPTLEIYDEGPLSVSREKLKLKLSWGMAVLFLSSLVFALAHVVVAYRTTTKARRKLLFHRLDPEAVLACKSIFSGNNKVLRSPTPYLGKFSKSNSEIKRKTSIRDEHEQLPVSLLAEVDSMFVACNGIVLHYKISSSDSPFSLGSSPFADSSSSSSPTNLSTVSFLSDRSLDVTPKSNIHINGGFSNQFNSSTLYAPLLTGSVISPTLFPDEIPDLSLNNTVYDASLPGMMNTDIDLEDSGKFGIVLIHGFGGGVFSWRHVVGVLAQEVGCPVVAFDRPGWGLTSRPRRKDWEKKQLPNPYMLESQVDLLLSFCSCLGLSSVVLVGHDDGGLLALKAVEKVRTFDSINVEIKGVVLLGVSLSREVVPAFARILLHTSLGKKHMVRPLLRTEITQVINRRAWYDSTKLTSDVLNLYKTPLFVEGWDEALHEIGRLSFATVLSPQNAEALLRSVEDLPILVVAGAEDALVSLKYSQAMASKLVNSRLVSISGCGHLPHEECPKVLLATLSPFITRLLFSQHTFERQ</sequence>
<dbReference type="EMBL" id="LFYR01001430">
    <property type="protein sequence ID" value="KMZ61862.1"/>
    <property type="molecule type" value="Genomic_DNA"/>
</dbReference>
<dbReference type="OrthoDB" id="19657at2759"/>
<feature type="transmembrane region" description="Helical" evidence="1">
    <location>
        <begin position="148"/>
        <end position="171"/>
    </location>
</feature>
<dbReference type="OMA" id="ACVFTAN"/>
<keyword evidence="1" id="KW-0472">Membrane</keyword>
<keyword evidence="3" id="KW-0378">Hydrolase</keyword>